<dbReference type="InterPro" id="IPR051625">
    <property type="entry name" value="Signaling_Regulatory_Domain"/>
</dbReference>
<feature type="repeat" description="RCC1" evidence="2">
    <location>
        <begin position="174"/>
        <end position="225"/>
    </location>
</feature>
<dbReference type="PRINTS" id="PR00633">
    <property type="entry name" value="RCCNDNSATION"/>
</dbReference>
<proteinExistence type="predicted"/>
<organism evidence="5 6">
    <name type="scientific">Acrasis kona</name>
    <dbReference type="NCBI Taxonomy" id="1008807"/>
    <lineage>
        <taxon>Eukaryota</taxon>
        <taxon>Discoba</taxon>
        <taxon>Heterolobosea</taxon>
        <taxon>Tetramitia</taxon>
        <taxon>Eutetramitia</taxon>
        <taxon>Acrasidae</taxon>
        <taxon>Acrasis</taxon>
    </lineage>
</organism>
<name>A0AAW2YR84_9EUKA</name>
<accession>A0AAW2YR84</accession>
<feature type="repeat" description="RCC1" evidence="2">
    <location>
        <begin position="68"/>
        <end position="119"/>
    </location>
</feature>
<dbReference type="PANTHER" id="PTHR22872">
    <property type="entry name" value="BTK-BINDING PROTEIN-RELATED"/>
    <property type="match status" value="1"/>
</dbReference>
<feature type="repeat" description="RCC1" evidence="2">
    <location>
        <begin position="120"/>
        <end position="173"/>
    </location>
</feature>
<evidence type="ECO:0000259" key="4">
    <source>
        <dbReference type="Pfam" id="PF25390"/>
    </source>
</evidence>
<evidence type="ECO:0000256" key="1">
    <source>
        <dbReference type="ARBA" id="ARBA00022737"/>
    </source>
</evidence>
<feature type="region of interest" description="Disordered" evidence="3">
    <location>
        <begin position="1"/>
        <end position="38"/>
    </location>
</feature>
<dbReference type="Proteomes" id="UP001431209">
    <property type="component" value="Unassembled WGS sequence"/>
</dbReference>
<dbReference type="InterPro" id="IPR000408">
    <property type="entry name" value="Reg_chr_condens"/>
</dbReference>
<gene>
    <name evidence="5" type="ORF">AKO1_007799</name>
</gene>
<evidence type="ECO:0000313" key="5">
    <source>
        <dbReference type="EMBL" id="KAL0479589.1"/>
    </source>
</evidence>
<dbReference type="SUPFAM" id="SSF50985">
    <property type="entry name" value="RCC1/BLIP-II"/>
    <property type="match status" value="1"/>
</dbReference>
<dbReference type="Gene3D" id="2.130.10.30">
    <property type="entry name" value="Regulator of chromosome condensation 1/beta-lactamase-inhibitor protein II"/>
    <property type="match status" value="1"/>
</dbReference>
<evidence type="ECO:0000256" key="3">
    <source>
        <dbReference type="SAM" id="MobiDB-lite"/>
    </source>
</evidence>
<dbReference type="InterPro" id="IPR009091">
    <property type="entry name" value="RCC1/BLIP-II"/>
</dbReference>
<dbReference type="Pfam" id="PF25390">
    <property type="entry name" value="WD40_RLD"/>
    <property type="match status" value="1"/>
</dbReference>
<evidence type="ECO:0000256" key="2">
    <source>
        <dbReference type="PROSITE-ProRule" id="PRU00235"/>
    </source>
</evidence>
<dbReference type="PROSITE" id="PS50012">
    <property type="entry name" value="RCC1_3"/>
    <property type="match status" value="5"/>
</dbReference>
<protein>
    <recommendedName>
        <fullName evidence="4">RCC1-like domain-containing protein</fullName>
    </recommendedName>
</protein>
<evidence type="ECO:0000313" key="6">
    <source>
        <dbReference type="Proteomes" id="UP001431209"/>
    </source>
</evidence>
<dbReference type="EMBL" id="JAOPGA020000577">
    <property type="protein sequence ID" value="KAL0479589.1"/>
    <property type="molecule type" value="Genomic_DNA"/>
</dbReference>
<dbReference type="InterPro" id="IPR058923">
    <property type="entry name" value="RCC1-like_dom"/>
</dbReference>
<feature type="repeat" description="RCC1" evidence="2">
    <location>
        <begin position="226"/>
        <end position="276"/>
    </location>
</feature>
<comment type="caution">
    <text evidence="5">The sequence shown here is derived from an EMBL/GenBank/DDBJ whole genome shotgun (WGS) entry which is preliminary data.</text>
</comment>
<dbReference type="AlphaFoldDB" id="A0AAW2YR84"/>
<feature type="repeat" description="RCC1" evidence="2">
    <location>
        <begin position="277"/>
        <end position="328"/>
    </location>
</feature>
<feature type="domain" description="RCC1-like" evidence="4">
    <location>
        <begin position="70"/>
        <end position="335"/>
    </location>
</feature>
<keyword evidence="1" id="KW-0677">Repeat</keyword>
<keyword evidence="6" id="KW-1185">Reference proteome</keyword>
<reference evidence="5 6" key="1">
    <citation type="submission" date="2024-03" db="EMBL/GenBank/DDBJ databases">
        <title>The Acrasis kona genome and developmental transcriptomes reveal deep origins of eukaryotic multicellular pathways.</title>
        <authorList>
            <person name="Sheikh S."/>
            <person name="Fu C.-J."/>
            <person name="Brown M.W."/>
            <person name="Baldauf S.L."/>
        </authorList>
    </citation>
    <scope>NUCLEOTIDE SEQUENCE [LARGE SCALE GENOMIC DNA]</scope>
    <source>
        <strain evidence="5 6">ATCC MYA-3509</strain>
    </source>
</reference>
<sequence>MSRSLSLTLGSPKKPTSPRSLFPISPRKASLPPPSPSRLMALPTIKPLVITDRRTPVVETIHTEFPSTEIVSCGANEHGQCGQSGASRSSLSMSKVTLDSRQIIQVSCGANHCIALNREGNVFSWGANDHYQLGLTDYDTSVDQPLSVQYNLRKETITKVCAGSNFSAAISDSGKAFTWGLNHRGQLGHGDDDGRDVPERVRELCSEKLSSVACGDAFIIFVTSSGSLYSCGENLNGELGLGAFDECKYSPEPVPELVYVKKVCAGAKHCIAITKVNSVYAWGDNSNHQLALGPEAYQQYRVPTKLKFNQKIKDIGATKSKSILLCEYGIVYVYGGQTLPVQCNLSKILNIYCSPCTDAWLSVHVSGSSTVHNSTVLYKSPNDRILSAGLGEGHIAMVITKDPVIKVIKAFYDIHIITRTQLRI</sequence>